<dbReference type="Gene3D" id="3.40.1410.10">
    <property type="entry name" value="Chorismate lyase-like"/>
    <property type="match status" value="1"/>
</dbReference>
<evidence type="ECO:0000256" key="3">
    <source>
        <dbReference type="ARBA" id="ARBA00023163"/>
    </source>
</evidence>
<dbReference type="Gene3D" id="1.10.10.10">
    <property type="entry name" value="Winged helix-like DNA-binding domain superfamily/Winged helix DNA-binding domain"/>
    <property type="match status" value="1"/>
</dbReference>
<proteinExistence type="predicted"/>
<dbReference type="CDD" id="cd07377">
    <property type="entry name" value="WHTH_GntR"/>
    <property type="match status" value="1"/>
</dbReference>
<comment type="caution">
    <text evidence="5">The sequence shown here is derived from an EMBL/GenBank/DDBJ whole genome shotgun (WGS) entry which is preliminary data.</text>
</comment>
<dbReference type="InterPro" id="IPR036390">
    <property type="entry name" value="WH_DNA-bd_sf"/>
</dbReference>
<keyword evidence="3" id="KW-0804">Transcription</keyword>
<keyword evidence="2" id="KW-0238">DNA-binding</keyword>
<evidence type="ECO:0000256" key="2">
    <source>
        <dbReference type="ARBA" id="ARBA00023125"/>
    </source>
</evidence>
<dbReference type="SMART" id="SM00866">
    <property type="entry name" value="UTRA"/>
    <property type="match status" value="1"/>
</dbReference>
<evidence type="ECO:0000313" key="5">
    <source>
        <dbReference type="EMBL" id="MET3614767.1"/>
    </source>
</evidence>
<dbReference type="SMART" id="SM00345">
    <property type="entry name" value="HTH_GNTR"/>
    <property type="match status" value="1"/>
</dbReference>
<evidence type="ECO:0000256" key="1">
    <source>
        <dbReference type="ARBA" id="ARBA00023015"/>
    </source>
</evidence>
<dbReference type="Pfam" id="PF00392">
    <property type="entry name" value="GntR"/>
    <property type="match status" value="1"/>
</dbReference>
<dbReference type="InterPro" id="IPR050679">
    <property type="entry name" value="Bact_HTH_transcr_reg"/>
</dbReference>
<dbReference type="RefSeq" id="WP_354557262.1">
    <property type="nucleotide sequence ID" value="NZ_JBEPMB010000005.1"/>
</dbReference>
<name>A0ABV2J1Y1_9HYPH</name>
<feature type="domain" description="HTH gntR-type" evidence="4">
    <location>
        <begin position="8"/>
        <end position="76"/>
    </location>
</feature>
<dbReference type="SUPFAM" id="SSF46785">
    <property type="entry name" value="Winged helix' DNA-binding domain"/>
    <property type="match status" value="1"/>
</dbReference>
<accession>A0ABV2J1Y1</accession>
<keyword evidence="6" id="KW-1185">Reference proteome</keyword>
<dbReference type="PRINTS" id="PR00035">
    <property type="entry name" value="HTHGNTR"/>
</dbReference>
<gene>
    <name evidence="5" type="ORF">ABID16_003110</name>
</gene>
<dbReference type="InterPro" id="IPR036388">
    <property type="entry name" value="WH-like_DNA-bd_sf"/>
</dbReference>
<dbReference type="PANTHER" id="PTHR44846">
    <property type="entry name" value="MANNOSYL-D-GLYCERATE TRANSPORT/METABOLISM SYSTEM REPRESSOR MNGR-RELATED"/>
    <property type="match status" value="1"/>
</dbReference>
<evidence type="ECO:0000259" key="4">
    <source>
        <dbReference type="PROSITE" id="PS50949"/>
    </source>
</evidence>
<dbReference type="PANTHER" id="PTHR44846:SF1">
    <property type="entry name" value="MANNOSYL-D-GLYCERATE TRANSPORT_METABOLISM SYSTEM REPRESSOR MNGR-RELATED"/>
    <property type="match status" value="1"/>
</dbReference>
<dbReference type="InterPro" id="IPR028978">
    <property type="entry name" value="Chorismate_lyase_/UTRA_dom_sf"/>
</dbReference>
<evidence type="ECO:0000313" key="6">
    <source>
        <dbReference type="Proteomes" id="UP001549047"/>
    </source>
</evidence>
<dbReference type="EMBL" id="JBEPMB010000005">
    <property type="protein sequence ID" value="MET3614767.1"/>
    <property type="molecule type" value="Genomic_DNA"/>
</dbReference>
<dbReference type="InterPro" id="IPR011663">
    <property type="entry name" value="UTRA"/>
</dbReference>
<keyword evidence="1" id="KW-0805">Transcription regulation</keyword>
<sequence>MNSAAGSLPIYVQIAELLVRDIAANRLIDGERLPPERDMAASLGIAVGTLRKALAELEKRGLLERRQGSGNYIRAVSDPQSVYAMFRLELIEGGGLPTAEILSVVRREKPADLPEFGTSSEAWRIRRLRRLSGRPAALEEIWLDAGVAAGFKAEDLSESLYLYYRQKLNLWIVRAEDRIGLGTVPEWRPQEFGMAAGAPAPQVLRISQDQHGGKAEISHTWFDPDIARYVARLK</sequence>
<dbReference type="SUPFAM" id="SSF64288">
    <property type="entry name" value="Chorismate lyase-like"/>
    <property type="match status" value="1"/>
</dbReference>
<organism evidence="5 6">
    <name type="scientific">Rhizobium aquaticum</name>
    <dbReference type="NCBI Taxonomy" id="1549636"/>
    <lineage>
        <taxon>Bacteria</taxon>
        <taxon>Pseudomonadati</taxon>
        <taxon>Pseudomonadota</taxon>
        <taxon>Alphaproteobacteria</taxon>
        <taxon>Hyphomicrobiales</taxon>
        <taxon>Rhizobiaceae</taxon>
        <taxon>Rhizobium/Agrobacterium group</taxon>
        <taxon>Rhizobium</taxon>
    </lineage>
</organism>
<dbReference type="PROSITE" id="PS50949">
    <property type="entry name" value="HTH_GNTR"/>
    <property type="match status" value="1"/>
</dbReference>
<reference evidence="5 6" key="1">
    <citation type="submission" date="2024-06" db="EMBL/GenBank/DDBJ databases">
        <title>Genomic Encyclopedia of Type Strains, Phase IV (KMG-IV): sequencing the most valuable type-strain genomes for metagenomic binning, comparative biology and taxonomic classification.</title>
        <authorList>
            <person name="Goeker M."/>
        </authorList>
    </citation>
    <scope>NUCLEOTIDE SEQUENCE [LARGE SCALE GENOMIC DNA]</scope>
    <source>
        <strain evidence="5 6">DSM 29780</strain>
    </source>
</reference>
<dbReference type="Pfam" id="PF07702">
    <property type="entry name" value="UTRA"/>
    <property type="match status" value="1"/>
</dbReference>
<dbReference type="InterPro" id="IPR000524">
    <property type="entry name" value="Tscrpt_reg_HTH_GntR"/>
</dbReference>
<protein>
    <submittedName>
        <fullName evidence="5">GntR family transcriptional regulator</fullName>
    </submittedName>
</protein>
<dbReference type="Proteomes" id="UP001549047">
    <property type="component" value="Unassembled WGS sequence"/>
</dbReference>